<name>A0A0H5QQX8_9ZZZZ</name>
<accession>A0A0H5QQX8</accession>
<proteinExistence type="predicted"/>
<evidence type="ECO:0000313" key="2">
    <source>
        <dbReference type="EMBL" id="CRY98077.1"/>
    </source>
</evidence>
<reference evidence="2" key="1">
    <citation type="submission" date="2015-06" db="EMBL/GenBank/DDBJ databases">
        <authorList>
            <person name="Joergensen T."/>
        </authorList>
    </citation>
    <scope>NUCLEOTIDE SEQUENCE</scope>
    <source>
        <strain evidence="2">RGRH1830</strain>
    </source>
</reference>
<organism evidence="2">
    <name type="scientific">uncultured prokaryote</name>
    <dbReference type="NCBI Taxonomy" id="198431"/>
    <lineage>
        <taxon>unclassified sequences</taxon>
        <taxon>environmental samples</taxon>
    </lineage>
</organism>
<reference evidence="2" key="2">
    <citation type="submission" date="2015-07" db="EMBL/GenBank/DDBJ databases">
        <title>Plasmids, circular viruses and viroids from rat gut.</title>
        <authorList>
            <person name="Jorgensen T.J."/>
            <person name="Hansen M.A."/>
            <person name="Xu Z."/>
            <person name="Tabak M.A."/>
            <person name="Sorensen S.J."/>
            <person name="Hansen L.H."/>
        </authorList>
    </citation>
    <scope>NUCLEOTIDE SEQUENCE</scope>
    <source>
        <strain evidence="2">RGRH1830</strain>
    </source>
</reference>
<feature type="coiled-coil region" evidence="1">
    <location>
        <begin position="120"/>
        <end position="154"/>
    </location>
</feature>
<evidence type="ECO:0000256" key="1">
    <source>
        <dbReference type="SAM" id="Coils"/>
    </source>
</evidence>
<dbReference type="EMBL" id="LN854327">
    <property type="protein sequence ID" value="CRY98077.1"/>
    <property type="molecule type" value="Genomic_DNA"/>
</dbReference>
<protein>
    <submittedName>
        <fullName evidence="2">Uncharacterized protein</fullName>
    </submittedName>
</protein>
<keyword evidence="1" id="KW-0175">Coiled coil</keyword>
<sequence length="164" mass="17987">MGYKFVKHLESANYNRKLFFLDRGAIDLPPIVNLTDIMPGSESRSLSTGEKWVLNTHYKWVWIGTGDCCCSGGPSNRFVNKGIGQLPTGDMISVITLSEGAPIVVIAPTLSLDSAVFAQVATLMGKVEELISKVEAMEEEHEQCAQTHQSLRDDIDDIKEALGM</sequence>
<dbReference type="AlphaFoldDB" id="A0A0H5QQX8"/>